<sequence>MNLPSRLFLHVSLAISTTRPIPAMPAAPAKPKRPALPPESPIAGLIARRRAREAAAERGVFGAAILLALTATGFAGYTLSQPTRPYDVRAVLPASFGPFAWQRSVADGRAPEVDLDPLVTGSLPDAPAPVRPAASDAAGLQAAGEAAPSAVEARPAPAGPPLSGYALRRASAGQAVVEGRDGLHQVGVGSALPGAGRVLSIRSTGAGWIVITTETIIGPTPL</sequence>
<dbReference type="AlphaFoldDB" id="A0A179SKM4"/>
<dbReference type="Proteomes" id="UP000078316">
    <property type="component" value="Unassembled WGS sequence"/>
</dbReference>
<evidence type="ECO:0000313" key="2">
    <source>
        <dbReference type="EMBL" id="OAS27550.1"/>
    </source>
</evidence>
<evidence type="ECO:0000256" key="1">
    <source>
        <dbReference type="SAM" id="MobiDB-lite"/>
    </source>
</evidence>
<evidence type="ECO:0000313" key="3">
    <source>
        <dbReference type="Proteomes" id="UP000078316"/>
    </source>
</evidence>
<feature type="compositionally biased region" description="Low complexity" evidence="1">
    <location>
        <begin position="132"/>
        <end position="153"/>
    </location>
</feature>
<protein>
    <submittedName>
        <fullName evidence="2">Uncharacterized protein</fullName>
    </submittedName>
</protein>
<comment type="caution">
    <text evidence="2">The sequence shown here is derived from an EMBL/GenBank/DDBJ whole genome shotgun (WGS) entry which is preliminary data.</text>
</comment>
<proteinExistence type="predicted"/>
<name>A0A179SKM4_9HYPH</name>
<feature type="region of interest" description="Disordered" evidence="1">
    <location>
        <begin position="124"/>
        <end position="164"/>
    </location>
</feature>
<gene>
    <name evidence="2" type="ORF">A5481_01085</name>
</gene>
<reference evidence="2 3" key="1">
    <citation type="submission" date="2016-04" db="EMBL/GenBank/DDBJ databases">
        <authorList>
            <person name="Evans L.H."/>
            <person name="Alamgir A."/>
            <person name="Owens N."/>
            <person name="Weber N.D."/>
            <person name="Virtaneva K."/>
            <person name="Barbian K."/>
            <person name="Babar A."/>
            <person name="Rosenke K."/>
        </authorList>
    </citation>
    <scope>NUCLEOTIDE SEQUENCE [LARGE SCALE GENOMIC DNA]</scope>
    <source>
        <strain evidence="2 3">PMB02</strain>
    </source>
</reference>
<accession>A0A179SKM4</accession>
<organism evidence="2 3">
    <name type="scientific">Methylobacterium platani</name>
    <dbReference type="NCBI Taxonomy" id="427683"/>
    <lineage>
        <taxon>Bacteria</taxon>
        <taxon>Pseudomonadati</taxon>
        <taxon>Pseudomonadota</taxon>
        <taxon>Alphaproteobacteria</taxon>
        <taxon>Hyphomicrobiales</taxon>
        <taxon>Methylobacteriaceae</taxon>
        <taxon>Methylobacterium</taxon>
    </lineage>
</organism>
<dbReference type="EMBL" id="LWHQ01000004">
    <property type="protein sequence ID" value="OAS27550.1"/>
    <property type="molecule type" value="Genomic_DNA"/>
</dbReference>
<dbReference type="STRING" id="427683.A5481_01085"/>